<evidence type="ECO:0000313" key="1">
    <source>
        <dbReference type="EMBL" id="GME74545.1"/>
    </source>
</evidence>
<protein>
    <submittedName>
        <fullName evidence="1">Unnamed protein product</fullName>
    </submittedName>
</protein>
<organism evidence="1 2">
    <name type="scientific">Ambrosiozyma monospora</name>
    <name type="common">Yeast</name>
    <name type="synonym">Endomycopsis monosporus</name>
    <dbReference type="NCBI Taxonomy" id="43982"/>
    <lineage>
        <taxon>Eukaryota</taxon>
        <taxon>Fungi</taxon>
        <taxon>Dikarya</taxon>
        <taxon>Ascomycota</taxon>
        <taxon>Saccharomycotina</taxon>
        <taxon>Pichiomycetes</taxon>
        <taxon>Pichiales</taxon>
        <taxon>Pichiaceae</taxon>
        <taxon>Ambrosiozyma</taxon>
    </lineage>
</organism>
<sequence>MSDNNNSNNGDKSNGENGSDGVDTSSFSSIMAQLNRMKQGATEPVIKKRPLPSSSTTTKTGTSQEKRRNIPNYTAIRSDNNLYERSSPNLQPKVNRTKEKTTVSSSSSYKPEDTIIRNKPEDNTRYGTHRNSAVRKTTFGSIQVNKNQKGNPLLPSLKRVSYTFNDKVKDVDYLVNSHCVAIFLSVKYHKLHPEYIYNKIKKLRYNRNSNNFEILKVVLLVLDTEVNVDDSVREMNKMCLFNDLSLVVCSNYEQAAEYLTCLKSCESNSNAAKRLIRGGQSEAATKNEDMAKDADYYARVVDTLTSVQRINKTDSINLISKFGSMADLCAGATDETLGEVQGMGQVKVEQLLSVINEPFVYK</sequence>
<reference evidence="1" key="1">
    <citation type="submission" date="2023-04" db="EMBL/GenBank/DDBJ databases">
        <title>Ambrosiozyma monospora NBRC 10751.</title>
        <authorList>
            <person name="Ichikawa N."/>
            <person name="Sato H."/>
            <person name="Tonouchi N."/>
        </authorList>
    </citation>
    <scope>NUCLEOTIDE SEQUENCE</scope>
    <source>
        <strain evidence="1">NBRC 10751</strain>
    </source>
</reference>
<gene>
    <name evidence="1" type="ORF">Amon02_000180400</name>
</gene>
<accession>A0ACB5SVV2</accession>
<dbReference type="Proteomes" id="UP001165064">
    <property type="component" value="Unassembled WGS sequence"/>
</dbReference>
<keyword evidence="2" id="KW-1185">Reference proteome</keyword>
<name>A0ACB5SVV2_AMBMO</name>
<dbReference type="EMBL" id="BSXS01000953">
    <property type="protein sequence ID" value="GME74545.1"/>
    <property type="molecule type" value="Genomic_DNA"/>
</dbReference>
<proteinExistence type="predicted"/>
<comment type="caution">
    <text evidence="1">The sequence shown here is derived from an EMBL/GenBank/DDBJ whole genome shotgun (WGS) entry which is preliminary data.</text>
</comment>
<evidence type="ECO:0000313" key="2">
    <source>
        <dbReference type="Proteomes" id="UP001165064"/>
    </source>
</evidence>